<accession>A0A265UXA4</accession>
<feature type="transmembrane region" description="Helical" evidence="1">
    <location>
        <begin position="12"/>
        <end position="31"/>
    </location>
</feature>
<feature type="transmembrane region" description="Helical" evidence="1">
    <location>
        <begin position="80"/>
        <end position="97"/>
    </location>
</feature>
<keyword evidence="1" id="KW-0812">Transmembrane</keyword>
<protein>
    <submittedName>
        <fullName evidence="2">Uncharacterized protein</fullName>
    </submittedName>
</protein>
<organism evidence="2 3">
    <name type="scientific">Winogradskyella aurantia</name>
    <dbReference type="NCBI Taxonomy" id="1915063"/>
    <lineage>
        <taxon>Bacteria</taxon>
        <taxon>Pseudomonadati</taxon>
        <taxon>Bacteroidota</taxon>
        <taxon>Flavobacteriia</taxon>
        <taxon>Flavobacteriales</taxon>
        <taxon>Flavobacteriaceae</taxon>
        <taxon>Winogradskyella</taxon>
    </lineage>
</organism>
<evidence type="ECO:0000256" key="1">
    <source>
        <dbReference type="SAM" id="Phobius"/>
    </source>
</evidence>
<evidence type="ECO:0000313" key="2">
    <source>
        <dbReference type="EMBL" id="OZV69948.1"/>
    </source>
</evidence>
<feature type="transmembrane region" description="Helical" evidence="1">
    <location>
        <begin position="43"/>
        <end position="64"/>
    </location>
</feature>
<keyword evidence="1" id="KW-0472">Membrane</keyword>
<proteinExistence type="predicted"/>
<dbReference type="RefSeq" id="WP_094967539.1">
    <property type="nucleotide sequence ID" value="NZ_NGJN01000002.1"/>
</dbReference>
<dbReference type="Proteomes" id="UP000216840">
    <property type="component" value="Unassembled WGS sequence"/>
</dbReference>
<dbReference type="EMBL" id="NGJN01000002">
    <property type="protein sequence ID" value="OZV69948.1"/>
    <property type="molecule type" value="Genomic_DNA"/>
</dbReference>
<sequence>MEAKNRKRKWLNTVKFFAAYLVAAWTFLQFVDWILIRYSISPYWVDILLWFFIGISPSLLIYLYHQERLSKRIIKLREKIFIPLNIVILVIGLYLGFGNSDLGATTQAIEYTDDEGNIQSKTITKEEFRIGVPLFTFENLKDNDSIDWWRNGISKLLAYDLEQNKSISPYYENISQTSDKIRQASLFHSFYIDGNFEKEGEQISITVYKRKANNAKVLKQQTFTGTDFLAMIDEISFYITEQAGFVETNTIQYIDLPVKEFMSYSEKAVQKFIERDFDGAISLDSTFAMAYLEKAKQLYRWNNGQLEVQDVTDKAYAFRSKLPLQKQLEVNIQRNLAFKDFDLAEQQVKLQLEVDPTNEFYNDVLFGIYGETRNIDGYYKQSEALFDKDLNPANGENLINAAILSGRDKFIIDQLKSYEIINSNIKAFKIQPLIQLGAFDQAESLINEIKSLQNPQDNRINVFDSAVAYLKTNGFDSQLLEQFEGHYRSFNNEQTIEMWIENDRIIRYLGHQEMTAYSLGGPTTLVGGSAINASSSIDLIKDIKGKAIAIKTTYYTYNSSPTFLFFKEDENIRKAHEAFKNNNTEAAKRLYEIAYAENPKHGYLKNILNHINFIQNTDPEELKSQHIKHSGDYGQRKFYIEGGTFYYKRKGENSDLPRVQLLALDENRYMDLTRLGTIMTFVNDSSGKMASKSYSYIMDDDSNFKWEHVHNDEVINYFVKDN</sequence>
<keyword evidence="1" id="KW-1133">Transmembrane helix</keyword>
<dbReference type="AlphaFoldDB" id="A0A265UXA4"/>
<reference evidence="2 3" key="1">
    <citation type="submission" date="2017-05" db="EMBL/GenBank/DDBJ databases">
        <title>The draft genome sequence of Idiomarina salinarum WNB302.</title>
        <authorList>
            <person name="Sun Y."/>
            <person name="Chen B."/>
            <person name="Du Z."/>
        </authorList>
    </citation>
    <scope>NUCLEOTIDE SEQUENCE [LARGE SCALE GENOMIC DNA]</scope>
    <source>
        <strain evidence="2 3">WNB302</strain>
    </source>
</reference>
<evidence type="ECO:0000313" key="3">
    <source>
        <dbReference type="Proteomes" id="UP000216840"/>
    </source>
</evidence>
<keyword evidence="3" id="KW-1185">Reference proteome</keyword>
<dbReference type="OrthoDB" id="1413465at2"/>
<comment type="caution">
    <text evidence="2">The sequence shown here is derived from an EMBL/GenBank/DDBJ whole genome shotgun (WGS) entry which is preliminary data.</text>
</comment>
<gene>
    <name evidence="2" type="ORF">CA834_04840</name>
</gene>
<name>A0A265UXA4_9FLAO</name>